<keyword evidence="7" id="KW-1185">Reference proteome</keyword>
<dbReference type="PANTHER" id="PTHR34294:SF1">
    <property type="entry name" value="TRANSCRIPTIONAL REGULATOR LSRR"/>
    <property type="match status" value="1"/>
</dbReference>
<dbReference type="EMBL" id="BAHD01000005">
    <property type="protein sequence ID" value="GAB94509.1"/>
    <property type="molecule type" value="Genomic_DNA"/>
</dbReference>
<dbReference type="InterPro" id="IPR051054">
    <property type="entry name" value="SorC_transcr_regulators"/>
</dbReference>
<gene>
    <name evidence="6" type="ORF">KILIM_005_01260</name>
</gene>
<dbReference type="RefSeq" id="WP_006591042.1">
    <property type="nucleotide sequence ID" value="NZ_BAHD01000005.1"/>
</dbReference>
<evidence type="ECO:0000256" key="3">
    <source>
        <dbReference type="ARBA" id="ARBA00023125"/>
    </source>
</evidence>
<evidence type="ECO:0000256" key="2">
    <source>
        <dbReference type="ARBA" id="ARBA00023015"/>
    </source>
</evidence>
<comment type="caution">
    <text evidence="6">The sequence shown here is derived from an EMBL/GenBank/DDBJ whole genome shotgun (WGS) entry which is preliminary data.</text>
</comment>
<reference evidence="6 7" key="1">
    <citation type="submission" date="2012-08" db="EMBL/GenBank/DDBJ databases">
        <title>Whole genome shotgun sequence of Kineosphaera limosa NBRC 100340.</title>
        <authorList>
            <person name="Yoshida I."/>
            <person name="Isaki S."/>
            <person name="Hosoyama A."/>
            <person name="Tsuchikane K."/>
            <person name="Katsumata H."/>
            <person name="Ando Y."/>
            <person name="Ohji S."/>
            <person name="Hamada M."/>
            <person name="Tamura T."/>
            <person name="Yamazoe A."/>
            <person name="Yamazaki S."/>
            <person name="Fujita N."/>
        </authorList>
    </citation>
    <scope>NUCLEOTIDE SEQUENCE [LARGE SCALE GENOMIC DNA]</scope>
    <source>
        <strain evidence="6 7">NBRC 100340</strain>
    </source>
</reference>
<protein>
    <submittedName>
        <fullName evidence="6">Putative transcriptional regulator</fullName>
    </submittedName>
</protein>
<dbReference type="Gene3D" id="3.40.50.1360">
    <property type="match status" value="1"/>
</dbReference>
<evidence type="ECO:0000256" key="4">
    <source>
        <dbReference type="ARBA" id="ARBA00023163"/>
    </source>
</evidence>
<dbReference type="GO" id="GO:0030246">
    <property type="term" value="F:carbohydrate binding"/>
    <property type="evidence" value="ECO:0007669"/>
    <property type="project" value="InterPro"/>
</dbReference>
<dbReference type="GO" id="GO:0003677">
    <property type="term" value="F:DNA binding"/>
    <property type="evidence" value="ECO:0007669"/>
    <property type="project" value="UniProtKB-KW"/>
</dbReference>
<dbReference type="OrthoDB" id="186585at2"/>
<evidence type="ECO:0000313" key="6">
    <source>
        <dbReference type="EMBL" id="GAB94509.1"/>
    </source>
</evidence>
<feature type="domain" description="Sugar-binding" evidence="5">
    <location>
        <begin position="79"/>
        <end position="326"/>
    </location>
</feature>
<keyword evidence="3" id="KW-0238">DNA-binding</keyword>
<dbReference type="InterPro" id="IPR007324">
    <property type="entry name" value="Sugar-bd_dom_put"/>
</dbReference>
<keyword evidence="2" id="KW-0805">Transcription regulation</keyword>
<name>K6X6R3_9MICO</name>
<accession>K6X6R3</accession>
<dbReference type="Proteomes" id="UP000008366">
    <property type="component" value="Unassembled WGS sequence"/>
</dbReference>
<evidence type="ECO:0000256" key="1">
    <source>
        <dbReference type="ARBA" id="ARBA00010466"/>
    </source>
</evidence>
<comment type="similarity">
    <text evidence="1">Belongs to the SorC transcriptional regulatory family.</text>
</comment>
<dbReference type="STRING" id="1184609.KILIM_005_01260"/>
<evidence type="ECO:0000313" key="7">
    <source>
        <dbReference type="Proteomes" id="UP000008366"/>
    </source>
</evidence>
<dbReference type="SUPFAM" id="SSF100950">
    <property type="entry name" value="NagB/RpiA/CoA transferase-like"/>
    <property type="match status" value="1"/>
</dbReference>
<proteinExistence type="inferred from homology"/>
<sequence>MSDSASASPSAGAGAGSAGGPLHYVLMGTVARRFYLEGVSKVDIAKDLGLSRFKVARLLDEALRTGLVRIEISPTGDLDLDLSTRLAQQLGLHECLVVETGTDSLGDARRRLAASAAAYVSEVVVPGDVLGMTWAREVYAMVGQLTSLPPVEVVQLCGTAVLPDDDASPVESVVQAARLAGTKGHVFYAPLIVDDEEAARAVLRQKSVAQALEQAQRVTRGVVGIGFWGQHTSTIFDAVSPKARAQVQASGAIGEVCGVFFDAAGTIVRPELARRVVNVGEEALLAIPHTCGIVLGAAKAPAVRAAVAAGIVDSLVIDSALARVLLDG</sequence>
<dbReference type="InterPro" id="IPR037171">
    <property type="entry name" value="NagB/RpiA_transferase-like"/>
</dbReference>
<dbReference type="eggNOG" id="COG2390">
    <property type="taxonomic scope" value="Bacteria"/>
</dbReference>
<organism evidence="6 7">
    <name type="scientific">Kineosphaera limosa NBRC 100340</name>
    <dbReference type="NCBI Taxonomy" id="1184609"/>
    <lineage>
        <taxon>Bacteria</taxon>
        <taxon>Bacillati</taxon>
        <taxon>Actinomycetota</taxon>
        <taxon>Actinomycetes</taxon>
        <taxon>Micrococcales</taxon>
        <taxon>Dermatophilaceae</taxon>
        <taxon>Kineosphaera</taxon>
    </lineage>
</organism>
<dbReference type="Pfam" id="PF04198">
    <property type="entry name" value="Sugar-bind"/>
    <property type="match status" value="1"/>
</dbReference>
<evidence type="ECO:0000259" key="5">
    <source>
        <dbReference type="Pfam" id="PF04198"/>
    </source>
</evidence>
<dbReference type="Gene3D" id="1.10.10.10">
    <property type="entry name" value="Winged helix-like DNA-binding domain superfamily/Winged helix DNA-binding domain"/>
    <property type="match status" value="1"/>
</dbReference>
<keyword evidence="4" id="KW-0804">Transcription</keyword>
<dbReference type="AlphaFoldDB" id="K6X6R3"/>
<dbReference type="PANTHER" id="PTHR34294">
    <property type="entry name" value="TRANSCRIPTIONAL REGULATOR-RELATED"/>
    <property type="match status" value="1"/>
</dbReference>
<dbReference type="InterPro" id="IPR036388">
    <property type="entry name" value="WH-like_DNA-bd_sf"/>
</dbReference>